<proteinExistence type="predicted"/>
<dbReference type="EMBL" id="JBHUIR010000038">
    <property type="protein sequence ID" value="MFD2260444.1"/>
    <property type="molecule type" value="Genomic_DNA"/>
</dbReference>
<keyword evidence="1" id="KW-0812">Transmembrane</keyword>
<gene>
    <name evidence="2" type="ORF">ACFSMZ_11795</name>
</gene>
<accession>A0ABW5DKH5</accession>
<dbReference type="Proteomes" id="UP001597373">
    <property type="component" value="Unassembled WGS sequence"/>
</dbReference>
<reference evidence="3" key="1">
    <citation type="journal article" date="2019" name="Int. J. Syst. Evol. Microbiol.">
        <title>The Global Catalogue of Microorganisms (GCM) 10K type strain sequencing project: providing services to taxonomists for standard genome sequencing and annotation.</title>
        <authorList>
            <consortium name="The Broad Institute Genomics Platform"/>
            <consortium name="The Broad Institute Genome Sequencing Center for Infectious Disease"/>
            <person name="Wu L."/>
            <person name="Ma J."/>
        </authorList>
    </citation>
    <scope>NUCLEOTIDE SEQUENCE [LARGE SCALE GENOMIC DNA]</scope>
    <source>
        <strain evidence="3">KCTC 23707</strain>
    </source>
</reference>
<evidence type="ECO:0000256" key="1">
    <source>
        <dbReference type="SAM" id="Phobius"/>
    </source>
</evidence>
<protein>
    <submittedName>
        <fullName evidence="2">Uncharacterized protein</fullName>
    </submittedName>
</protein>
<keyword evidence="1" id="KW-0472">Membrane</keyword>
<name>A0ABW5DKH5_9HYPH</name>
<keyword evidence="1" id="KW-1133">Transmembrane helix</keyword>
<feature type="transmembrane region" description="Helical" evidence="1">
    <location>
        <begin position="6"/>
        <end position="23"/>
    </location>
</feature>
<comment type="caution">
    <text evidence="2">The sequence shown here is derived from an EMBL/GenBank/DDBJ whole genome shotgun (WGS) entry which is preliminary data.</text>
</comment>
<evidence type="ECO:0000313" key="2">
    <source>
        <dbReference type="EMBL" id="MFD2260444.1"/>
    </source>
</evidence>
<organism evidence="2 3">
    <name type="scientific">Chelativorans composti</name>
    <dbReference type="NCBI Taxonomy" id="768533"/>
    <lineage>
        <taxon>Bacteria</taxon>
        <taxon>Pseudomonadati</taxon>
        <taxon>Pseudomonadota</taxon>
        <taxon>Alphaproteobacteria</taxon>
        <taxon>Hyphomicrobiales</taxon>
        <taxon>Phyllobacteriaceae</taxon>
        <taxon>Chelativorans</taxon>
    </lineage>
</organism>
<evidence type="ECO:0000313" key="3">
    <source>
        <dbReference type="Proteomes" id="UP001597373"/>
    </source>
</evidence>
<dbReference type="RefSeq" id="WP_345099220.1">
    <property type="nucleotide sequence ID" value="NZ_BAABGS010000021.1"/>
</dbReference>
<sequence>MVEALFYLITAGLAVLGLGALWAKAENAGKAKGEAEYARRREEELARIIRSGAARPSGSVRDDPFNRDNLE</sequence>
<keyword evidence="3" id="KW-1185">Reference proteome</keyword>